<feature type="region of interest" description="Disordered" evidence="1">
    <location>
        <begin position="133"/>
        <end position="173"/>
    </location>
</feature>
<dbReference type="OrthoDB" id="2292982at2"/>
<keyword evidence="6" id="KW-1185">Reference proteome</keyword>
<reference evidence="3 5" key="1">
    <citation type="journal article" date="2015" name="Genome Announc.">
        <title>Expanding the biotechnology potential of lactobacilli through comparative genomics of 213 strains and associated genera.</title>
        <authorList>
            <person name="Sun Z."/>
            <person name="Harris H.M."/>
            <person name="McCann A."/>
            <person name="Guo C."/>
            <person name="Argimon S."/>
            <person name="Zhang W."/>
            <person name="Yang X."/>
            <person name="Jeffery I.B."/>
            <person name="Cooney J.C."/>
            <person name="Kagawa T.F."/>
            <person name="Liu W."/>
            <person name="Song Y."/>
            <person name="Salvetti E."/>
            <person name="Wrobel A."/>
            <person name="Rasinkangas P."/>
            <person name="Parkhill J."/>
            <person name="Rea M.C."/>
            <person name="O'Sullivan O."/>
            <person name="Ritari J."/>
            <person name="Douillard F.P."/>
            <person name="Paul Ross R."/>
            <person name="Yang R."/>
            <person name="Briner A.E."/>
            <person name="Felis G.E."/>
            <person name="de Vos W.M."/>
            <person name="Barrangou R."/>
            <person name="Klaenhammer T.R."/>
            <person name="Caufield P.W."/>
            <person name="Cui Y."/>
            <person name="Zhang H."/>
            <person name="O'Toole P.W."/>
        </authorList>
    </citation>
    <scope>NUCLEOTIDE SEQUENCE [LARGE SCALE GENOMIC DNA]</scope>
    <source>
        <strain evidence="3 5">DSM 22301</strain>
    </source>
</reference>
<dbReference type="AlphaFoldDB" id="A0A0R2K044"/>
<feature type="transmembrane region" description="Helical" evidence="2">
    <location>
        <begin position="6"/>
        <end position="29"/>
    </location>
</feature>
<comment type="caution">
    <text evidence="3">The sequence shown here is derived from an EMBL/GenBank/DDBJ whole genome shotgun (WGS) entry which is preliminary data.</text>
</comment>
<keyword evidence="2" id="KW-0472">Membrane</keyword>
<organism evidence="3 5">
    <name type="scientific">Pediococcus ethanolidurans</name>
    <dbReference type="NCBI Taxonomy" id="319653"/>
    <lineage>
        <taxon>Bacteria</taxon>
        <taxon>Bacillati</taxon>
        <taxon>Bacillota</taxon>
        <taxon>Bacilli</taxon>
        <taxon>Lactobacillales</taxon>
        <taxon>Lactobacillaceae</taxon>
        <taxon>Pediococcus</taxon>
    </lineage>
</organism>
<gene>
    <name evidence="3" type="ORF">IV87_GL001864</name>
    <name evidence="4" type="ORF">SAMN04487973_102132</name>
</gene>
<evidence type="ECO:0000313" key="4">
    <source>
        <dbReference type="EMBL" id="SER17138.1"/>
    </source>
</evidence>
<evidence type="ECO:0000313" key="3">
    <source>
        <dbReference type="EMBL" id="KRN82910.1"/>
    </source>
</evidence>
<dbReference type="RefSeq" id="WP_057805624.1">
    <property type="nucleotide sequence ID" value="NZ_BJYP01000011.1"/>
</dbReference>
<evidence type="ECO:0000256" key="2">
    <source>
        <dbReference type="SAM" id="Phobius"/>
    </source>
</evidence>
<dbReference type="InterPro" id="IPR010026">
    <property type="entry name" value="Phage_holin_LL-H"/>
</dbReference>
<dbReference type="Proteomes" id="UP000051749">
    <property type="component" value="Unassembled WGS sequence"/>
</dbReference>
<dbReference type="STRING" id="319653.SAMN04487973_102132"/>
<feature type="compositionally biased region" description="Low complexity" evidence="1">
    <location>
        <begin position="153"/>
        <end position="173"/>
    </location>
</feature>
<dbReference type="PATRIC" id="fig|319653.3.peg.1897"/>
<dbReference type="Pfam" id="PF09682">
    <property type="entry name" value="Phage_holin_6_1"/>
    <property type="match status" value="1"/>
</dbReference>
<evidence type="ECO:0000256" key="1">
    <source>
        <dbReference type="SAM" id="MobiDB-lite"/>
    </source>
</evidence>
<proteinExistence type="predicted"/>
<dbReference type="NCBIfam" id="TIGR01673">
    <property type="entry name" value="holin_LLH"/>
    <property type="match status" value="1"/>
</dbReference>
<protein>
    <submittedName>
        <fullName evidence="4">Phage holin, LL-H family</fullName>
    </submittedName>
</protein>
<accession>A0A0R2K044</accession>
<dbReference type="EMBL" id="JQBY01000006">
    <property type="protein sequence ID" value="KRN82910.1"/>
    <property type="molecule type" value="Genomic_DNA"/>
</dbReference>
<dbReference type="EMBL" id="FOGK01000002">
    <property type="protein sequence ID" value="SER17138.1"/>
    <property type="molecule type" value="Genomic_DNA"/>
</dbReference>
<dbReference type="GeneID" id="76043220"/>
<sequence length="173" mass="18722">MNYIDNITNVIADVTVIVVTVYTVLGYLVPWLRQKKATAKNDRVKSRYDLLDKWAENAVAEMAPIANMIGQDKKQEAVRIVNKQLADHKIPVDAQNVSAAIEKAVQELSVKGGNNANENVSDLSQQVVDHLPDTIDGQEPANSTDPDVTSAETTDTTNATNATDATDATDASK</sequence>
<keyword evidence="2" id="KW-1133">Transmembrane helix</keyword>
<evidence type="ECO:0000313" key="6">
    <source>
        <dbReference type="Proteomes" id="UP000182818"/>
    </source>
</evidence>
<keyword evidence="2" id="KW-0812">Transmembrane</keyword>
<dbReference type="Proteomes" id="UP000182818">
    <property type="component" value="Unassembled WGS sequence"/>
</dbReference>
<reference evidence="4 6" key="2">
    <citation type="submission" date="2016-10" db="EMBL/GenBank/DDBJ databases">
        <authorList>
            <person name="Varghese N."/>
            <person name="Submissions S."/>
        </authorList>
    </citation>
    <scope>NUCLEOTIDE SEQUENCE [LARGE SCALE GENOMIC DNA]</scope>
    <source>
        <strain evidence="4 6">CGMCC 1.3889</strain>
    </source>
</reference>
<feature type="compositionally biased region" description="Polar residues" evidence="1">
    <location>
        <begin position="140"/>
        <end position="152"/>
    </location>
</feature>
<name>A0A0R2K044_9LACO</name>
<evidence type="ECO:0000313" key="5">
    <source>
        <dbReference type="Proteomes" id="UP000051749"/>
    </source>
</evidence>